<comment type="pathway">
    <text evidence="1">Mycotoxin biosynthesis.</text>
</comment>
<organism evidence="4 5">
    <name type="scientific">Scytalidium lignicola</name>
    <name type="common">Hyphomycete</name>
    <dbReference type="NCBI Taxonomy" id="5539"/>
    <lineage>
        <taxon>Eukaryota</taxon>
        <taxon>Fungi</taxon>
        <taxon>Dikarya</taxon>
        <taxon>Ascomycota</taxon>
        <taxon>Pezizomycotina</taxon>
        <taxon>Leotiomycetes</taxon>
        <taxon>Leotiomycetes incertae sedis</taxon>
        <taxon>Scytalidium</taxon>
    </lineage>
</organism>
<dbReference type="InterPro" id="IPR021765">
    <property type="entry name" value="UstYa-like"/>
</dbReference>
<dbReference type="AlphaFoldDB" id="A0A3E2HP90"/>
<dbReference type="Proteomes" id="UP000258309">
    <property type="component" value="Unassembled WGS sequence"/>
</dbReference>
<comment type="caution">
    <text evidence="4">The sequence shown here is derived from an EMBL/GenBank/DDBJ whole genome shotgun (WGS) entry which is preliminary data.</text>
</comment>
<dbReference type="Pfam" id="PF11807">
    <property type="entry name" value="UstYa"/>
    <property type="match status" value="1"/>
</dbReference>
<evidence type="ECO:0000313" key="4">
    <source>
        <dbReference type="EMBL" id="RFU35198.1"/>
    </source>
</evidence>
<dbReference type="PANTHER" id="PTHR33365">
    <property type="entry name" value="YALI0B05434P"/>
    <property type="match status" value="1"/>
</dbReference>
<keyword evidence="3" id="KW-1133">Transmembrane helix</keyword>
<gene>
    <name evidence="4" type="ORF">B7463_g1173</name>
</gene>
<feature type="non-terminal residue" evidence="4">
    <location>
        <position position="272"/>
    </location>
</feature>
<dbReference type="PANTHER" id="PTHR33365:SF4">
    <property type="entry name" value="CYCLOCHLOROTINE BIOSYNTHESIS PROTEIN O"/>
    <property type="match status" value="1"/>
</dbReference>
<feature type="transmembrane region" description="Helical" evidence="3">
    <location>
        <begin position="42"/>
        <end position="59"/>
    </location>
</feature>
<keyword evidence="3" id="KW-0812">Transmembrane</keyword>
<evidence type="ECO:0000256" key="1">
    <source>
        <dbReference type="ARBA" id="ARBA00004685"/>
    </source>
</evidence>
<comment type="similarity">
    <text evidence="2">Belongs to the ustYa family.</text>
</comment>
<reference evidence="4 5" key="1">
    <citation type="submission" date="2018-05" db="EMBL/GenBank/DDBJ databases">
        <title>Draft genome sequence of Scytalidium lignicola DSM 105466, a ubiquitous saprotrophic fungus.</title>
        <authorList>
            <person name="Buettner E."/>
            <person name="Gebauer A.M."/>
            <person name="Hofrichter M."/>
            <person name="Liers C."/>
            <person name="Kellner H."/>
        </authorList>
    </citation>
    <scope>NUCLEOTIDE SEQUENCE [LARGE SCALE GENOMIC DNA]</scope>
    <source>
        <strain evidence="4 5">DSM 105466</strain>
    </source>
</reference>
<dbReference type="OMA" id="PAMKSTH"/>
<keyword evidence="3" id="KW-0472">Membrane</keyword>
<feature type="non-terminal residue" evidence="4">
    <location>
        <position position="1"/>
    </location>
</feature>
<protein>
    <submittedName>
        <fullName evidence="4">Uncharacterized protein</fullName>
    </submittedName>
</protein>
<dbReference type="OrthoDB" id="3687641at2759"/>
<dbReference type="STRING" id="5539.A0A3E2HP90"/>
<dbReference type="EMBL" id="NCSJ02000011">
    <property type="protein sequence ID" value="RFU35198.1"/>
    <property type="molecule type" value="Genomic_DNA"/>
</dbReference>
<proteinExistence type="inferred from homology"/>
<sequence length="272" mass="31710">MERFEDAYPSDKQRLDELNAGDRSIPRRVSIAIPRSRDWTNIIHFAVLYFLLLYFFIISNPHGQRPFTRNLITPVDMWSPAQEAVKYKQVPFEKHFLNRSPWTGVPTKELDAKWLSLYDFGVTGISAEEAARLEDSTAKMPHNDSYAISLEVFHQLHCLDHLQKSLYPDRYPDLWRYNPNHTVDHDTFKALHWDHCIDLLRQTLMCHGDITPVPFVYKREIDSVHPAMKSTHMCRDYSKIQEWAAARQDKTVDKSNMAAMEEMVEAISGDGD</sequence>
<accession>A0A3E2HP90</accession>
<evidence type="ECO:0000313" key="5">
    <source>
        <dbReference type="Proteomes" id="UP000258309"/>
    </source>
</evidence>
<evidence type="ECO:0000256" key="3">
    <source>
        <dbReference type="SAM" id="Phobius"/>
    </source>
</evidence>
<name>A0A3E2HP90_SCYLI</name>
<evidence type="ECO:0000256" key="2">
    <source>
        <dbReference type="ARBA" id="ARBA00035112"/>
    </source>
</evidence>
<dbReference type="GO" id="GO:0043386">
    <property type="term" value="P:mycotoxin biosynthetic process"/>
    <property type="evidence" value="ECO:0007669"/>
    <property type="project" value="InterPro"/>
</dbReference>
<keyword evidence="5" id="KW-1185">Reference proteome</keyword>